<protein>
    <recommendedName>
        <fullName evidence="4">Secreted protein</fullName>
    </recommendedName>
</protein>
<keyword evidence="3" id="KW-1185">Reference proteome</keyword>
<dbReference type="EMBL" id="JABBWG010000028">
    <property type="protein sequence ID" value="KAG1811781.1"/>
    <property type="molecule type" value="Genomic_DNA"/>
</dbReference>
<accession>A0A9P7E612</accession>
<organism evidence="2 3">
    <name type="scientific">Suillus subaureus</name>
    <dbReference type="NCBI Taxonomy" id="48587"/>
    <lineage>
        <taxon>Eukaryota</taxon>
        <taxon>Fungi</taxon>
        <taxon>Dikarya</taxon>
        <taxon>Basidiomycota</taxon>
        <taxon>Agaricomycotina</taxon>
        <taxon>Agaricomycetes</taxon>
        <taxon>Agaricomycetidae</taxon>
        <taxon>Boletales</taxon>
        <taxon>Suillineae</taxon>
        <taxon>Suillaceae</taxon>
        <taxon>Suillus</taxon>
    </lineage>
</organism>
<evidence type="ECO:0000256" key="1">
    <source>
        <dbReference type="SAM" id="SignalP"/>
    </source>
</evidence>
<feature type="signal peptide" evidence="1">
    <location>
        <begin position="1"/>
        <end position="23"/>
    </location>
</feature>
<keyword evidence="1" id="KW-0732">Signal</keyword>
<dbReference type="Proteomes" id="UP000807769">
    <property type="component" value="Unassembled WGS sequence"/>
</dbReference>
<evidence type="ECO:0000313" key="2">
    <source>
        <dbReference type="EMBL" id="KAG1811781.1"/>
    </source>
</evidence>
<dbReference type="RefSeq" id="XP_041190202.1">
    <property type="nucleotide sequence ID" value="XM_041336349.1"/>
</dbReference>
<dbReference type="GeneID" id="64630366"/>
<proteinExistence type="predicted"/>
<comment type="caution">
    <text evidence="2">The sequence shown here is derived from an EMBL/GenBank/DDBJ whole genome shotgun (WGS) entry which is preliminary data.</text>
</comment>
<feature type="chain" id="PRO_5040206906" description="Secreted protein" evidence="1">
    <location>
        <begin position="24"/>
        <end position="84"/>
    </location>
</feature>
<dbReference type="AlphaFoldDB" id="A0A9P7E612"/>
<reference evidence="2" key="1">
    <citation type="journal article" date="2020" name="New Phytol.">
        <title>Comparative genomics reveals dynamic genome evolution in host specialist ectomycorrhizal fungi.</title>
        <authorList>
            <person name="Lofgren L.A."/>
            <person name="Nguyen N.H."/>
            <person name="Vilgalys R."/>
            <person name="Ruytinx J."/>
            <person name="Liao H.L."/>
            <person name="Branco S."/>
            <person name="Kuo A."/>
            <person name="LaButti K."/>
            <person name="Lipzen A."/>
            <person name="Andreopoulos W."/>
            <person name="Pangilinan J."/>
            <person name="Riley R."/>
            <person name="Hundley H."/>
            <person name="Na H."/>
            <person name="Barry K."/>
            <person name="Grigoriev I.V."/>
            <person name="Stajich J.E."/>
            <person name="Kennedy P.G."/>
        </authorList>
    </citation>
    <scope>NUCLEOTIDE SEQUENCE</scope>
    <source>
        <strain evidence="2">MN1</strain>
    </source>
</reference>
<name>A0A9P7E612_9AGAM</name>
<evidence type="ECO:0008006" key="4">
    <source>
        <dbReference type="Google" id="ProtNLM"/>
    </source>
</evidence>
<evidence type="ECO:0000313" key="3">
    <source>
        <dbReference type="Proteomes" id="UP000807769"/>
    </source>
</evidence>
<gene>
    <name evidence="2" type="ORF">BJ212DRAFT_1373041</name>
</gene>
<sequence length="84" mass="9571">MTVFSWSCFMLIDVEVLHGRVYGAPIMTNSMCCSLGLSVYWNPKLTSIRRNSSTVFVMSSATSYLRRIHNVFLILTKNMVMCPL</sequence>